<feature type="domain" description="Disease resistance protein winged helix" evidence="3">
    <location>
        <begin position="100"/>
        <end position="165"/>
    </location>
</feature>
<dbReference type="PROSITE" id="PS51450">
    <property type="entry name" value="LRR"/>
    <property type="match status" value="1"/>
</dbReference>
<evidence type="ECO:0008006" key="7">
    <source>
        <dbReference type="Google" id="ProtNLM"/>
    </source>
</evidence>
<dbReference type="Gene3D" id="3.80.10.10">
    <property type="entry name" value="Ribonuclease Inhibitor"/>
    <property type="match status" value="1"/>
</dbReference>
<dbReference type="InterPro" id="IPR058922">
    <property type="entry name" value="WHD_DRP"/>
</dbReference>
<dbReference type="EMBL" id="JACEFO010002208">
    <property type="protein sequence ID" value="KAF8673406.1"/>
    <property type="molecule type" value="Genomic_DNA"/>
</dbReference>
<keyword evidence="1" id="KW-0677">Repeat</keyword>
<accession>A0A835ASB7</accession>
<dbReference type="InterPro" id="IPR032675">
    <property type="entry name" value="LRR_dom_sf"/>
</dbReference>
<evidence type="ECO:0000256" key="1">
    <source>
        <dbReference type="ARBA" id="ARBA00022737"/>
    </source>
</evidence>
<dbReference type="GO" id="GO:0009626">
    <property type="term" value="P:plant-type hypersensitive response"/>
    <property type="evidence" value="ECO:0007669"/>
    <property type="project" value="UniProtKB-ARBA"/>
</dbReference>
<proteinExistence type="predicted"/>
<gene>
    <name evidence="5" type="ORF">HU200_048970</name>
</gene>
<dbReference type="InterPro" id="IPR044974">
    <property type="entry name" value="Disease_R_plants"/>
</dbReference>
<dbReference type="Pfam" id="PF23598">
    <property type="entry name" value="LRR_14"/>
    <property type="match status" value="1"/>
</dbReference>
<dbReference type="FunFam" id="1.10.10.10:FF:000322">
    <property type="entry name" value="Probable disease resistance protein At1g63360"/>
    <property type="match status" value="1"/>
</dbReference>
<dbReference type="InterPro" id="IPR055414">
    <property type="entry name" value="LRR_R13L4/SHOC2-like"/>
</dbReference>
<dbReference type="Proteomes" id="UP000636709">
    <property type="component" value="Unassembled WGS sequence"/>
</dbReference>
<evidence type="ECO:0000256" key="2">
    <source>
        <dbReference type="ARBA" id="ARBA00022821"/>
    </source>
</evidence>
<protein>
    <recommendedName>
        <fullName evidence="7">NB-ARC domain-containing protein</fullName>
    </recommendedName>
</protein>
<name>A0A835ASB7_9POAL</name>
<sequence length="568" mass="64468">MCLASREGCRGSGESRQWRDVEVRLAVVFSVSGGGVVDVGVRLAWTVTIPKSKMEWYKVYSSVGTGLEKSLALENMRKILSFSYFDLPYHLRTCLLYLSMFPEDYKINKYRLIWMWMAEGFIKSREQGEGYFNELINRCMIQPIHNSYSGSVEHCCVHDMVLDLIRSLSSEENFVTILSDVDDTSPSIMARRFSLQNAKEGHDVTEATTSLQQKRSVAVFPSGIDLMPGIGRFRVLRVLDLQYCSLAQGHSLRYLGNLLHLRYLGLRCTGISQLPEEIGKLQSLQTLNLMQNQISGLPSTIVQLRNLMCLLTDKWTRMPKGIGNLACLEEVSKLSIDKSTMDNVGEIGQLTKLRVLHIALSKWNDMLANCLHNLKMIKHLCIEVSGQRSIGGLDDWRFSPQHIHALDTRRSCWFSRLPDWMNPSRVVKLSIVSIAMTELHEKDLEVLARLPALRTHELEVDHENLEDHQNFVFGAGCFPCLVRGKFLGFAWPVVFRRGTMPKLQDLIFSHSYASLVPNSRLSLGKLPSLKRIDIDFVSDCDRKEAVKQAKAARQLAAKKHPNLPALRI</sequence>
<dbReference type="AlphaFoldDB" id="A0A835ASB7"/>
<dbReference type="InterPro" id="IPR036388">
    <property type="entry name" value="WH-like_DNA-bd_sf"/>
</dbReference>
<keyword evidence="2" id="KW-0611">Plant defense</keyword>
<keyword evidence="6" id="KW-1185">Reference proteome</keyword>
<comment type="caution">
    <text evidence="5">The sequence shown here is derived from an EMBL/GenBank/DDBJ whole genome shotgun (WGS) entry which is preliminary data.</text>
</comment>
<organism evidence="5 6">
    <name type="scientific">Digitaria exilis</name>
    <dbReference type="NCBI Taxonomy" id="1010633"/>
    <lineage>
        <taxon>Eukaryota</taxon>
        <taxon>Viridiplantae</taxon>
        <taxon>Streptophyta</taxon>
        <taxon>Embryophyta</taxon>
        <taxon>Tracheophyta</taxon>
        <taxon>Spermatophyta</taxon>
        <taxon>Magnoliopsida</taxon>
        <taxon>Liliopsida</taxon>
        <taxon>Poales</taxon>
        <taxon>Poaceae</taxon>
        <taxon>PACMAD clade</taxon>
        <taxon>Panicoideae</taxon>
        <taxon>Panicodae</taxon>
        <taxon>Paniceae</taxon>
        <taxon>Anthephorinae</taxon>
        <taxon>Digitaria</taxon>
    </lineage>
</organism>
<dbReference type="InterPro" id="IPR001611">
    <property type="entry name" value="Leu-rich_rpt"/>
</dbReference>
<dbReference type="Pfam" id="PF23559">
    <property type="entry name" value="WHD_DRP"/>
    <property type="match status" value="1"/>
</dbReference>
<evidence type="ECO:0000313" key="5">
    <source>
        <dbReference type="EMBL" id="KAF8673406.1"/>
    </source>
</evidence>
<feature type="domain" description="Disease resistance R13L4/SHOC-2-like LRR" evidence="4">
    <location>
        <begin position="215"/>
        <end position="566"/>
    </location>
</feature>
<dbReference type="Gene3D" id="1.10.10.10">
    <property type="entry name" value="Winged helix-like DNA-binding domain superfamily/Winged helix DNA-binding domain"/>
    <property type="match status" value="1"/>
</dbReference>
<reference evidence="5" key="1">
    <citation type="submission" date="2020-07" db="EMBL/GenBank/DDBJ databases">
        <title>Genome sequence and genetic diversity analysis of an under-domesticated orphan crop, white fonio (Digitaria exilis).</title>
        <authorList>
            <person name="Bennetzen J.L."/>
            <person name="Chen S."/>
            <person name="Ma X."/>
            <person name="Wang X."/>
            <person name="Yssel A.E.J."/>
            <person name="Chaluvadi S.R."/>
            <person name="Johnson M."/>
            <person name="Gangashetty P."/>
            <person name="Hamidou F."/>
            <person name="Sanogo M.D."/>
            <person name="Zwaenepoel A."/>
            <person name="Wallace J."/>
            <person name="Van De Peer Y."/>
            <person name="Van Deynze A."/>
        </authorList>
    </citation>
    <scope>NUCLEOTIDE SEQUENCE</scope>
    <source>
        <tissue evidence="5">Leaves</tissue>
    </source>
</reference>
<dbReference type="PANTHER" id="PTHR23155:SF1116">
    <property type="entry name" value="OS12G0273300 PROTEIN"/>
    <property type="match status" value="1"/>
</dbReference>
<dbReference type="GO" id="GO:0002758">
    <property type="term" value="P:innate immune response-activating signaling pathway"/>
    <property type="evidence" value="ECO:0007669"/>
    <property type="project" value="UniProtKB-ARBA"/>
</dbReference>
<evidence type="ECO:0000313" key="6">
    <source>
        <dbReference type="Proteomes" id="UP000636709"/>
    </source>
</evidence>
<dbReference type="SUPFAM" id="SSF52058">
    <property type="entry name" value="L domain-like"/>
    <property type="match status" value="1"/>
</dbReference>
<evidence type="ECO:0000259" key="4">
    <source>
        <dbReference type="Pfam" id="PF23598"/>
    </source>
</evidence>
<dbReference type="GO" id="GO:0042742">
    <property type="term" value="P:defense response to bacterium"/>
    <property type="evidence" value="ECO:0007669"/>
    <property type="project" value="UniProtKB-ARBA"/>
</dbReference>
<dbReference type="PANTHER" id="PTHR23155">
    <property type="entry name" value="DISEASE RESISTANCE PROTEIN RP"/>
    <property type="match status" value="1"/>
</dbReference>
<evidence type="ECO:0000259" key="3">
    <source>
        <dbReference type="Pfam" id="PF23559"/>
    </source>
</evidence>
<dbReference type="OrthoDB" id="634627at2759"/>